<dbReference type="InterPro" id="IPR018193">
    <property type="entry name" value="Glyc_kinase_flavodox-like_fold"/>
</dbReference>
<sequence length="383" mass="40948">MKILVASDSYKGSLSTFEVIEAVKEAVKRVGINIEVLGIPIADGGEGTVEVVLQALKGKKIHCKATDPLGRPITAYFGLIEHTAIVEMAVASGLTKLSHIERNPLDTTTYGTGEVIRAALDHPEVKKLIIAIGGSATNDGGVGLAQALGLRALDEKGNEIQLGGRHIDKIAKLDTCNMHPRLKKVQIQVICDVINPLCGPNGASAVYGPQKGATPEMVEQLDKNLLHLARILEKDLGKDVLNLPGAGAAGGTGAGLVAFCGATLEPGIEVILDLFQIDEHLKDVELVITGEGRTDFQTEFGKAVIGIAKRAKRFGKTVVCVSGALGEGYQELYQHGIDAFFSICPRPINEQESMVRAYSYLVDTLENIIRLYAKNWFITTKCG</sequence>
<comment type="similarity">
    <text evidence="1 4">Belongs to the glycerate kinase type-1 family.</text>
</comment>
<comment type="caution">
    <text evidence="5">The sequence shown here is derived from an EMBL/GenBank/DDBJ whole genome shotgun (WGS) entry which is preliminary data.</text>
</comment>
<evidence type="ECO:0000256" key="1">
    <source>
        <dbReference type="ARBA" id="ARBA00006284"/>
    </source>
</evidence>
<dbReference type="NCBIfam" id="TIGR00045">
    <property type="entry name" value="glycerate kinase"/>
    <property type="match status" value="1"/>
</dbReference>
<accession>A0AAV4LCI6</accession>
<dbReference type="SUPFAM" id="SSF110738">
    <property type="entry name" value="Glycerate kinase I"/>
    <property type="match status" value="1"/>
</dbReference>
<keyword evidence="6" id="KW-1185">Reference proteome</keyword>
<dbReference type="Gene3D" id="3.90.1510.10">
    <property type="entry name" value="Glycerate kinase, domain 2"/>
    <property type="match status" value="1"/>
</dbReference>
<dbReference type="Gene3D" id="3.40.50.10350">
    <property type="entry name" value="Glycerate kinase, domain 1"/>
    <property type="match status" value="1"/>
</dbReference>
<organism evidence="5 6">
    <name type="scientific">Collibacillus ludicampi</name>
    <dbReference type="NCBI Taxonomy" id="2771369"/>
    <lineage>
        <taxon>Bacteria</taxon>
        <taxon>Bacillati</taxon>
        <taxon>Bacillota</taxon>
        <taxon>Bacilli</taxon>
        <taxon>Bacillales</taxon>
        <taxon>Alicyclobacillaceae</taxon>
        <taxon>Collibacillus</taxon>
    </lineage>
</organism>
<evidence type="ECO:0000313" key="5">
    <source>
        <dbReference type="EMBL" id="GIM45516.1"/>
    </source>
</evidence>
<dbReference type="PANTHER" id="PTHR21599:SF0">
    <property type="entry name" value="GLYCERATE KINASE"/>
    <property type="match status" value="1"/>
</dbReference>
<dbReference type="InterPro" id="IPR036129">
    <property type="entry name" value="Glycerate_kinase_sf"/>
</dbReference>
<evidence type="ECO:0000256" key="2">
    <source>
        <dbReference type="ARBA" id="ARBA00022679"/>
    </source>
</evidence>
<proteinExistence type="inferred from homology"/>
<evidence type="ECO:0000256" key="3">
    <source>
        <dbReference type="ARBA" id="ARBA00022777"/>
    </source>
</evidence>
<dbReference type="GO" id="GO:0031388">
    <property type="term" value="P:organic acid phosphorylation"/>
    <property type="evidence" value="ECO:0007669"/>
    <property type="project" value="UniProtKB-UniRule"/>
</dbReference>
<dbReference type="EMBL" id="BOQE01000001">
    <property type="protein sequence ID" value="GIM45516.1"/>
    <property type="molecule type" value="Genomic_DNA"/>
</dbReference>
<gene>
    <name evidence="5" type="ORF">DNHGIG_10650</name>
</gene>
<reference evidence="5" key="1">
    <citation type="journal article" date="2023" name="Int. J. Syst. Evol. Microbiol.">
        <title>Collibacillus ludicampi gen. nov., sp. nov., a new soil bacterium of the family Alicyclobacillaceae.</title>
        <authorList>
            <person name="Jojima T."/>
            <person name="Ioku Y."/>
            <person name="Fukuta Y."/>
            <person name="Shirasaka N."/>
            <person name="Matsumura Y."/>
            <person name="Mori M."/>
        </authorList>
    </citation>
    <scope>NUCLEOTIDE SEQUENCE</scope>
    <source>
        <strain evidence="5">TP075</strain>
    </source>
</reference>
<name>A0AAV4LCI6_9BACL</name>
<dbReference type="Pfam" id="PF02595">
    <property type="entry name" value="Gly_kinase"/>
    <property type="match status" value="1"/>
</dbReference>
<dbReference type="PIRSF" id="PIRSF006078">
    <property type="entry name" value="GlxK"/>
    <property type="match status" value="1"/>
</dbReference>
<dbReference type="InterPro" id="IPR004381">
    <property type="entry name" value="Glycerate_kinase"/>
</dbReference>
<protein>
    <submittedName>
        <fullName evidence="5">Glycerate kinase</fullName>
    </submittedName>
</protein>
<dbReference type="GO" id="GO:0008887">
    <property type="term" value="F:glycerate kinase activity"/>
    <property type="evidence" value="ECO:0007669"/>
    <property type="project" value="UniProtKB-UniRule"/>
</dbReference>
<evidence type="ECO:0000313" key="6">
    <source>
        <dbReference type="Proteomes" id="UP001057291"/>
    </source>
</evidence>
<keyword evidence="3 4" id="KW-0418">Kinase</keyword>
<evidence type="ECO:0000256" key="4">
    <source>
        <dbReference type="PIRNR" id="PIRNR006078"/>
    </source>
</evidence>
<dbReference type="PANTHER" id="PTHR21599">
    <property type="entry name" value="GLYCERATE KINASE"/>
    <property type="match status" value="1"/>
</dbReference>
<dbReference type="InterPro" id="IPR018197">
    <property type="entry name" value="Glycerate_kinase_RE-like"/>
</dbReference>
<dbReference type="AlphaFoldDB" id="A0AAV4LCI6"/>
<dbReference type="RefSeq" id="WP_282198711.1">
    <property type="nucleotide sequence ID" value="NZ_BOQE01000001.1"/>
</dbReference>
<keyword evidence="2 4" id="KW-0808">Transferase</keyword>
<dbReference type="Proteomes" id="UP001057291">
    <property type="component" value="Unassembled WGS sequence"/>
</dbReference>